<accession>A0A426YS01</accession>
<dbReference type="Proteomes" id="UP000287651">
    <property type="component" value="Unassembled WGS sequence"/>
</dbReference>
<organism evidence="2 3">
    <name type="scientific">Ensete ventricosum</name>
    <name type="common">Abyssinian banana</name>
    <name type="synonym">Musa ensete</name>
    <dbReference type="NCBI Taxonomy" id="4639"/>
    <lineage>
        <taxon>Eukaryota</taxon>
        <taxon>Viridiplantae</taxon>
        <taxon>Streptophyta</taxon>
        <taxon>Embryophyta</taxon>
        <taxon>Tracheophyta</taxon>
        <taxon>Spermatophyta</taxon>
        <taxon>Magnoliopsida</taxon>
        <taxon>Liliopsida</taxon>
        <taxon>Zingiberales</taxon>
        <taxon>Musaceae</taxon>
        <taxon>Ensete</taxon>
    </lineage>
</organism>
<feature type="compositionally biased region" description="Basic and acidic residues" evidence="1">
    <location>
        <begin position="18"/>
        <end position="42"/>
    </location>
</feature>
<proteinExistence type="predicted"/>
<evidence type="ECO:0000313" key="2">
    <source>
        <dbReference type="EMBL" id="RRT54507.1"/>
    </source>
</evidence>
<name>A0A426YS01_ENSVE</name>
<gene>
    <name evidence="2" type="ORF">B296_00019820</name>
</gene>
<feature type="region of interest" description="Disordered" evidence="1">
    <location>
        <begin position="1"/>
        <end position="42"/>
    </location>
</feature>
<sequence length="90" mass="10157">MQWELTGNSLGVHRRNREARYEHAGRSPEEDRKTHHKNAGDYRIGRTIVIPPRPVVVPSSLSFRAAPSVGPPRLMVVPPRPTVVLPIPFF</sequence>
<dbReference type="EMBL" id="AMZH03010572">
    <property type="protein sequence ID" value="RRT54507.1"/>
    <property type="molecule type" value="Genomic_DNA"/>
</dbReference>
<evidence type="ECO:0000256" key="1">
    <source>
        <dbReference type="SAM" id="MobiDB-lite"/>
    </source>
</evidence>
<reference evidence="2 3" key="1">
    <citation type="journal article" date="2014" name="Agronomy (Basel)">
        <title>A Draft Genome Sequence for Ensete ventricosum, the Drought-Tolerant Tree Against Hunger.</title>
        <authorList>
            <person name="Harrison J."/>
            <person name="Moore K.A."/>
            <person name="Paszkiewicz K."/>
            <person name="Jones T."/>
            <person name="Grant M."/>
            <person name="Ambacheew D."/>
            <person name="Muzemil S."/>
            <person name="Studholme D.J."/>
        </authorList>
    </citation>
    <scope>NUCLEOTIDE SEQUENCE [LARGE SCALE GENOMIC DNA]</scope>
</reference>
<dbReference type="AlphaFoldDB" id="A0A426YS01"/>
<protein>
    <submittedName>
        <fullName evidence="2">Uncharacterized protein</fullName>
    </submittedName>
</protein>
<comment type="caution">
    <text evidence="2">The sequence shown here is derived from an EMBL/GenBank/DDBJ whole genome shotgun (WGS) entry which is preliminary data.</text>
</comment>
<evidence type="ECO:0000313" key="3">
    <source>
        <dbReference type="Proteomes" id="UP000287651"/>
    </source>
</evidence>